<dbReference type="InterPro" id="IPR024884">
    <property type="entry name" value="NAPE-PLD"/>
</dbReference>
<gene>
    <name evidence="4" type="ORF">CVT25_004404</name>
</gene>
<proteinExistence type="predicted"/>
<evidence type="ECO:0000313" key="4">
    <source>
        <dbReference type="EMBL" id="PPQ94918.1"/>
    </source>
</evidence>
<evidence type="ECO:0000259" key="3">
    <source>
        <dbReference type="Pfam" id="PF12706"/>
    </source>
</evidence>
<protein>
    <recommendedName>
        <fullName evidence="3">Metallo-beta-lactamase domain-containing protein</fullName>
    </recommendedName>
</protein>
<dbReference type="GO" id="GO:0008270">
    <property type="term" value="F:zinc ion binding"/>
    <property type="evidence" value="ECO:0007669"/>
    <property type="project" value="InterPro"/>
</dbReference>
<organism evidence="4 5">
    <name type="scientific">Psilocybe cyanescens</name>
    <dbReference type="NCBI Taxonomy" id="93625"/>
    <lineage>
        <taxon>Eukaryota</taxon>
        <taxon>Fungi</taxon>
        <taxon>Dikarya</taxon>
        <taxon>Basidiomycota</taxon>
        <taxon>Agaricomycotina</taxon>
        <taxon>Agaricomycetes</taxon>
        <taxon>Agaricomycetidae</taxon>
        <taxon>Agaricales</taxon>
        <taxon>Agaricineae</taxon>
        <taxon>Strophariaceae</taxon>
        <taxon>Psilocybe</taxon>
    </lineage>
</organism>
<accession>A0A409XVY6</accession>
<dbReference type="InterPro" id="IPR001279">
    <property type="entry name" value="Metallo-B-lactamas"/>
</dbReference>
<evidence type="ECO:0000256" key="2">
    <source>
        <dbReference type="SAM" id="MobiDB-lite"/>
    </source>
</evidence>
<dbReference type="Pfam" id="PF12706">
    <property type="entry name" value="Lactamase_B_2"/>
    <property type="match status" value="1"/>
</dbReference>
<dbReference type="SUPFAM" id="SSF56281">
    <property type="entry name" value="Metallo-hydrolase/oxidoreductase"/>
    <property type="match status" value="1"/>
</dbReference>
<dbReference type="Proteomes" id="UP000283269">
    <property type="component" value="Unassembled WGS sequence"/>
</dbReference>
<reference evidence="4 5" key="1">
    <citation type="journal article" date="2018" name="Evol. Lett.">
        <title>Horizontal gene cluster transfer increased hallucinogenic mushroom diversity.</title>
        <authorList>
            <person name="Reynolds H.T."/>
            <person name="Vijayakumar V."/>
            <person name="Gluck-Thaler E."/>
            <person name="Korotkin H.B."/>
            <person name="Matheny P.B."/>
            <person name="Slot J.C."/>
        </authorList>
    </citation>
    <scope>NUCLEOTIDE SEQUENCE [LARGE SCALE GENOMIC DNA]</scope>
    <source>
        <strain evidence="4 5">2631</strain>
    </source>
</reference>
<evidence type="ECO:0000256" key="1">
    <source>
        <dbReference type="PIRSR" id="PIRSR038896-50"/>
    </source>
</evidence>
<dbReference type="GO" id="GO:0070291">
    <property type="term" value="P:N-acylethanolamine metabolic process"/>
    <property type="evidence" value="ECO:0007669"/>
    <property type="project" value="TreeGrafter"/>
</dbReference>
<dbReference type="PANTHER" id="PTHR15032">
    <property type="entry name" value="N-ACYL-PHOSPHATIDYLETHANOLAMINE-HYDROLYZING PHOSPHOLIPASE D"/>
    <property type="match status" value="1"/>
</dbReference>
<sequence>MEAAPSTKRHSFIGVTPNPSKNPKPALNGDKPSHWIDKTGTSFHNPWKSFRAHSFIDKLNLVPQLASFPNPPKDIAHLMPIHKPMWGKSTQVDGKDVLRTESSTDSKIKTTWLGHACFLVELPAPPKSIGERGVRVLFDPVFSDRCSPSQYIGPKRFTPPPCKIEDIPEIDAVVISHNHYDHLDTHTIRTLFKRTTRTPHFFAPLGNAAYFKSLGIPTSHTHDMDWWESKRLVVQTSDNKGASGTATLAVDITCTPGQHFTGRTLFDTCKSLWAGWAVEEVREDAGDVSQPETRPPTKVYFAGDTGYRTVVSGENEDEVPVCPAFGEIGATFGGFDVALIPIGAYLPREYMSRIHCAPQDSVMLFKDVKAKKALGMHWGTWILTSEDVIEPPKRLAEECKKAGIADDDFTVCDIGETRWF</sequence>
<dbReference type="Gene3D" id="3.60.15.10">
    <property type="entry name" value="Ribonuclease Z/Hydroxyacylglutathione hydrolase-like"/>
    <property type="match status" value="1"/>
</dbReference>
<dbReference type="GO" id="GO:0005737">
    <property type="term" value="C:cytoplasm"/>
    <property type="evidence" value="ECO:0007669"/>
    <property type="project" value="TreeGrafter"/>
</dbReference>
<feature type="binding site" evidence="1">
    <location>
        <position position="355"/>
    </location>
    <ligand>
        <name>an N-acyl-1,2-diacyl-sn-glycero-3-phosphoethanolamine</name>
        <dbReference type="ChEBI" id="CHEBI:62537"/>
    </ligand>
</feature>
<dbReference type="PIRSF" id="PIRSF038896">
    <property type="entry name" value="NAPE-PLD"/>
    <property type="match status" value="1"/>
</dbReference>
<dbReference type="OrthoDB" id="332863at2759"/>
<dbReference type="InParanoid" id="A0A409XVY6"/>
<feature type="binding site" evidence="1">
    <location>
        <position position="180"/>
    </location>
    <ligand>
        <name>an N-acyl-1,2-diacyl-sn-glycero-3-phosphoethanolamine</name>
        <dbReference type="ChEBI" id="CHEBI:62537"/>
    </ligand>
</feature>
<dbReference type="AlphaFoldDB" id="A0A409XVY6"/>
<dbReference type="STRING" id="93625.A0A409XVY6"/>
<dbReference type="PANTHER" id="PTHR15032:SF4">
    <property type="entry name" value="N-ACYL-PHOSPHATIDYLETHANOLAMINE-HYDROLYZING PHOSPHOLIPASE D"/>
    <property type="match status" value="1"/>
</dbReference>
<evidence type="ECO:0000313" key="5">
    <source>
        <dbReference type="Proteomes" id="UP000283269"/>
    </source>
</evidence>
<keyword evidence="5" id="KW-1185">Reference proteome</keyword>
<feature type="domain" description="Metallo-beta-lactamase" evidence="3">
    <location>
        <begin position="135"/>
        <end position="378"/>
    </location>
</feature>
<dbReference type="GO" id="GO:0070292">
    <property type="term" value="P:N-acylphosphatidylethanolamine metabolic process"/>
    <property type="evidence" value="ECO:0007669"/>
    <property type="project" value="TreeGrafter"/>
</dbReference>
<dbReference type="GO" id="GO:0070290">
    <property type="term" value="F:N-acylphosphatidylethanolamine-specific phospholipase D activity"/>
    <property type="evidence" value="ECO:0007669"/>
    <property type="project" value="InterPro"/>
</dbReference>
<dbReference type="EMBL" id="NHYD01000192">
    <property type="protein sequence ID" value="PPQ94918.1"/>
    <property type="molecule type" value="Genomic_DNA"/>
</dbReference>
<name>A0A409XVY6_PSICY</name>
<feature type="region of interest" description="Disordered" evidence="2">
    <location>
        <begin position="1"/>
        <end position="33"/>
    </location>
</feature>
<comment type="caution">
    <text evidence="4">The sequence shown here is derived from an EMBL/GenBank/DDBJ whole genome shotgun (WGS) entry which is preliminary data.</text>
</comment>
<dbReference type="InterPro" id="IPR036866">
    <property type="entry name" value="RibonucZ/Hydroxyglut_hydro"/>
</dbReference>